<keyword evidence="2" id="KW-1133">Transmembrane helix</keyword>
<proteinExistence type="predicted"/>
<evidence type="ECO:0000256" key="1">
    <source>
        <dbReference type="SAM" id="MobiDB-lite"/>
    </source>
</evidence>
<feature type="region of interest" description="Disordered" evidence="1">
    <location>
        <begin position="75"/>
        <end position="115"/>
    </location>
</feature>
<keyword evidence="2" id="KW-0472">Membrane</keyword>
<dbReference type="WBParaSite" id="HCON_00067240-00001">
    <property type="protein sequence ID" value="HCON_00067240-00001"/>
    <property type="gene ID" value="HCON_00067240"/>
</dbReference>
<organism evidence="3 4">
    <name type="scientific">Haemonchus contortus</name>
    <name type="common">Barber pole worm</name>
    <dbReference type="NCBI Taxonomy" id="6289"/>
    <lineage>
        <taxon>Eukaryota</taxon>
        <taxon>Metazoa</taxon>
        <taxon>Ecdysozoa</taxon>
        <taxon>Nematoda</taxon>
        <taxon>Chromadorea</taxon>
        <taxon>Rhabditida</taxon>
        <taxon>Rhabditina</taxon>
        <taxon>Rhabditomorpha</taxon>
        <taxon>Strongyloidea</taxon>
        <taxon>Trichostrongylidae</taxon>
        <taxon>Haemonchus</taxon>
    </lineage>
</organism>
<protein>
    <submittedName>
        <fullName evidence="4">Movement protein</fullName>
    </submittedName>
</protein>
<evidence type="ECO:0000313" key="4">
    <source>
        <dbReference type="WBParaSite" id="HCON_00067240-00001"/>
    </source>
</evidence>
<feature type="compositionally biased region" description="Basic and acidic residues" evidence="1">
    <location>
        <begin position="92"/>
        <end position="115"/>
    </location>
</feature>
<reference evidence="4" key="1">
    <citation type="submission" date="2020-12" db="UniProtKB">
        <authorList>
            <consortium name="WormBaseParasite"/>
        </authorList>
    </citation>
    <scope>IDENTIFICATION</scope>
    <source>
        <strain evidence="4">MHco3</strain>
    </source>
</reference>
<name>A0A7I4Y9P6_HAECO</name>
<accession>A0A7I4Y9P6</accession>
<keyword evidence="2" id="KW-0812">Transmembrane</keyword>
<evidence type="ECO:0000256" key="2">
    <source>
        <dbReference type="SAM" id="Phobius"/>
    </source>
</evidence>
<dbReference type="Proteomes" id="UP000025227">
    <property type="component" value="Unplaced"/>
</dbReference>
<evidence type="ECO:0000313" key="3">
    <source>
        <dbReference type="Proteomes" id="UP000025227"/>
    </source>
</evidence>
<dbReference type="AlphaFoldDB" id="A0A7I4Y9P6"/>
<feature type="transmembrane region" description="Helical" evidence="2">
    <location>
        <begin position="40"/>
        <end position="60"/>
    </location>
</feature>
<sequence>MGGRLFYEKVGHEFVAIDSQDICEPYNQNGFNFGRVLEQLVFLLIIGILTGLGIYLKHFLKTFTCVWRRRSSLPFSADSRTPVTHPLLSADPNKRTDHGDTLDSRLERVSSRTST</sequence>
<keyword evidence="3" id="KW-1185">Reference proteome</keyword>